<dbReference type="InterPro" id="IPR039426">
    <property type="entry name" value="TonB-dep_rcpt-like"/>
</dbReference>
<dbReference type="PROSITE" id="PS52016">
    <property type="entry name" value="TONB_DEPENDENT_REC_3"/>
    <property type="match status" value="1"/>
</dbReference>
<dbReference type="Proteomes" id="UP000699975">
    <property type="component" value="Unassembled WGS sequence"/>
</dbReference>
<evidence type="ECO:0000256" key="3">
    <source>
        <dbReference type="PROSITE-ProRule" id="PRU01360"/>
    </source>
</evidence>
<keyword evidence="3" id="KW-0998">Cell outer membrane</keyword>
<evidence type="ECO:0000256" key="4">
    <source>
        <dbReference type="RuleBase" id="RU003357"/>
    </source>
</evidence>
<keyword evidence="3 4" id="KW-0472">Membrane</keyword>
<dbReference type="PANTHER" id="PTHR32552">
    <property type="entry name" value="FERRICHROME IRON RECEPTOR-RELATED"/>
    <property type="match status" value="1"/>
</dbReference>
<dbReference type="EMBL" id="JAGSPB010000001">
    <property type="protein sequence ID" value="MBV7265721.1"/>
    <property type="molecule type" value="Genomic_DNA"/>
</dbReference>
<keyword evidence="8" id="KW-0675">Receptor</keyword>
<evidence type="ECO:0000256" key="5">
    <source>
        <dbReference type="SAM" id="SignalP"/>
    </source>
</evidence>
<protein>
    <submittedName>
        <fullName evidence="8">TonB-dependent receptor</fullName>
    </submittedName>
</protein>
<accession>A0ABS6SL22</accession>
<evidence type="ECO:0000256" key="1">
    <source>
        <dbReference type="ARBA" id="ARBA00023065"/>
    </source>
</evidence>
<keyword evidence="2 4" id="KW-0798">TonB box</keyword>
<evidence type="ECO:0000256" key="2">
    <source>
        <dbReference type="ARBA" id="ARBA00023077"/>
    </source>
</evidence>
<organism evidence="8 9">
    <name type="scientific">Erythrobacter ani</name>
    <dbReference type="NCBI Taxonomy" id="2827235"/>
    <lineage>
        <taxon>Bacteria</taxon>
        <taxon>Pseudomonadati</taxon>
        <taxon>Pseudomonadota</taxon>
        <taxon>Alphaproteobacteria</taxon>
        <taxon>Sphingomonadales</taxon>
        <taxon>Erythrobacteraceae</taxon>
        <taxon>Erythrobacter/Porphyrobacter group</taxon>
        <taxon>Erythrobacter</taxon>
    </lineage>
</organism>
<comment type="similarity">
    <text evidence="3 4">Belongs to the TonB-dependent receptor family.</text>
</comment>
<feature type="chain" id="PRO_5045639655" evidence="5">
    <location>
        <begin position="40"/>
        <end position="873"/>
    </location>
</feature>
<evidence type="ECO:0000259" key="7">
    <source>
        <dbReference type="Pfam" id="PF07715"/>
    </source>
</evidence>
<evidence type="ECO:0000259" key="6">
    <source>
        <dbReference type="Pfam" id="PF00593"/>
    </source>
</evidence>
<evidence type="ECO:0000313" key="9">
    <source>
        <dbReference type="Proteomes" id="UP000699975"/>
    </source>
</evidence>
<dbReference type="RefSeq" id="WP_218316146.1">
    <property type="nucleotide sequence ID" value="NZ_JAGSPB010000001.1"/>
</dbReference>
<reference evidence="8 9" key="1">
    <citation type="submission" date="2021-04" db="EMBL/GenBank/DDBJ databases">
        <authorList>
            <person name="Pira H."/>
            <person name="Risdian C."/>
            <person name="Wink J."/>
        </authorList>
    </citation>
    <scope>NUCLEOTIDE SEQUENCE [LARGE SCALE GENOMIC DNA]</scope>
    <source>
        <strain evidence="8 9">WH131</strain>
    </source>
</reference>
<keyword evidence="5" id="KW-0732">Signal</keyword>
<dbReference type="InterPro" id="IPR012910">
    <property type="entry name" value="Plug_dom"/>
</dbReference>
<dbReference type="PANTHER" id="PTHR32552:SF81">
    <property type="entry name" value="TONB-DEPENDENT OUTER MEMBRANE RECEPTOR"/>
    <property type="match status" value="1"/>
</dbReference>
<evidence type="ECO:0000313" key="8">
    <source>
        <dbReference type="EMBL" id="MBV7265721.1"/>
    </source>
</evidence>
<feature type="domain" description="TonB-dependent receptor plug" evidence="7">
    <location>
        <begin position="74"/>
        <end position="182"/>
    </location>
</feature>
<keyword evidence="3" id="KW-1134">Transmembrane beta strand</keyword>
<name>A0ABS6SL22_9SPHN</name>
<keyword evidence="1" id="KW-0406">Ion transport</keyword>
<dbReference type="Pfam" id="PF07715">
    <property type="entry name" value="Plug"/>
    <property type="match status" value="1"/>
</dbReference>
<keyword evidence="3" id="KW-0813">Transport</keyword>
<proteinExistence type="inferred from homology"/>
<comment type="caution">
    <text evidence="8">The sequence shown here is derived from an EMBL/GenBank/DDBJ whole genome shotgun (WGS) entry which is preliminary data.</text>
</comment>
<comment type="subcellular location">
    <subcellularLocation>
        <location evidence="3">Cell outer membrane</location>
        <topology evidence="3">Multi-pass membrane protein</topology>
    </subcellularLocation>
</comment>
<dbReference type="InterPro" id="IPR000531">
    <property type="entry name" value="Beta-barrel_TonB"/>
</dbReference>
<feature type="domain" description="TonB-dependent receptor-like beta-barrel" evidence="6">
    <location>
        <begin position="351"/>
        <end position="826"/>
    </location>
</feature>
<keyword evidence="9" id="KW-1185">Reference proteome</keyword>
<gene>
    <name evidence="8" type="ORF">KCG45_05980</name>
</gene>
<dbReference type="Pfam" id="PF00593">
    <property type="entry name" value="TonB_dep_Rec_b-barrel"/>
    <property type="match status" value="1"/>
</dbReference>
<sequence length="873" mass="92637">MTRLHTRIASGNGATALRRTLLGGAAIAAFAAMPQAAFAQSEEVIEEEQNDGGLTDTNNDTVILVQARRQTETLQEVPVTVTVIGGETLQKFNVDNIADVTSRVPTLNVQVGGSGSGGQLSLRGVGSSNISSAFDSAVAFDFDGVVVSSSRLVQAGFFDTAQIDVLKGPQSLFFGKSASAGVLSIRSANPTSTWEVGATANYEFEEEGYLVNGYISGPITDTLGIRLAAQYNDVDEFTVQAPGTPAANQERGLTDFIGRVTLDWQPLDRFSANLKLQYVRNENDGALGTAQIGCGANGRADEITVLGVIAIPAGYDCNSFDDQFFQPDVAPPLAQSVPGPSEAVGFGGVPFGQTDLFFGRLRFDLDLSDTLTLTSVSGYVDLDATDVDSYSYGGIGPAFTFGIPIDADNPGLGFLPPGAVPVGAIAPALGAVNAAGIPLGVGSSDPNNTLEQFSQELRLASDYDGPFNFMIGAFYESREFGFDTAEQAVNISLIAPDPVTGFTFDYDRQLETKTEAASVFGSVSFDLTDQLQLSGGLRYTDESKTQTISIPYVHSFLSAGGAFVASGFFSGPIDFDDDNFSPEVTLRYKATEDINLFAAYKTGFKSGGIDNSALPSFGLLGFASDDPAVQQATADSLIFESETTEGGEIGAKMQFADRTITLNTTAYYYVFDDLQVQNFNATTIQFVTSNAGEVTTQGIDVEFGWRTPIEGLNISGSLAWLDAEYTGSFVQPGADGVDGTPDDIDLEGRAASQAPDFAGNVAFDWSIPVGNTFELNLAGNAAYNDGYFTDELTFDDFFQDSFWTLDANIGFGDADGKWRLSLIGVNLTDEIFAITTGGRPFLAPAGVNIPQGDDIVITQNRGRQVFVQAQVRF</sequence>
<keyword evidence="3" id="KW-0812">Transmembrane</keyword>
<feature type="signal peptide" evidence="5">
    <location>
        <begin position="1"/>
        <end position="39"/>
    </location>
</feature>